<reference evidence="1 2" key="1">
    <citation type="journal article" date="2020" name="Cell">
        <title>Large-Scale Comparative Analyses of Tick Genomes Elucidate Their Genetic Diversity and Vector Capacities.</title>
        <authorList>
            <consortium name="Tick Genome and Microbiome Consortium (TIGMIC)"/>
            <person name="Jia N."/>
            <person name="Wang J."/>
            <person name="Shi W."/>
            <person name="Du L."/>
            <person name="Sun Y."/>
            <person name="Zhan W."/>
            <person name="Jiang J.F."/>
            <person name="Wang Q."/>
            <person name="Zhang B."/>
            <person name="Ji P."/>
            <person name="Bell-Sakyi L."/>
            <person name="Cui X.M."/>
            <person name="Yuan T.T."/>
            <person name="Jiang B.G."/>
            <person name="Yang W.F."/>
            <person name="Lam T.T."/>
            <person name="Chang Q.C."/>
            <person name="Ding S.J."/>
            <person name="Wang X.J."/>
            <person name="Zhu J.G."/>
            <person name="Ruan X.D."/>
            <person name="Zhao L."/>
            <person name="Wei J.T."/>
            <person name="Ye R.Z."/>
            <person name="Que T.C."/>
            <person name="Du C.H."/>
            <person name="Zhou Y.H."/>
            <person name="Cheng J.X."/>
            <person name="Dai P.F."/>
            <person name="Guo W.B."/>
            <person name="Han X.H."/>
            <person name="Huang E.J."/>
            <person name="Li L.F."/>
            <person name="Wei W."/>
            <person name="Gao Y.C."/>
            <person name="Liu J.Z."/>
            <person name="Shao H.Z."/>
            <person name="Wang X."/>
            <person name="Wang C.C."/>
            <person name="Yang T.C."/>
            <person name="Huo Q.B."/>
            <person name="Li W."/>
            <person name="Chen H.Y."/>
            <person name="Chen S.E."/>
            <person name="Zhou L.G."/>
            <person name="Ni X.B."/>
            <person name="Tian J.H."/>
            <person name="Sheng Y."/>
            <person name="Liu T."/>
            <person name="Pan Y.S."/>
            <person name="Xia L.Y."/>
            <person name="Li J."/>
            <person name="Zhao F."/>
            <person name="Cao W.C."/>
        </authorList>
    </citation>
    <scope>NUCLEOTIDE SEQUENCE [LARGE SCALE GENOMIC DNA]</scope>
    <source>
        <strain evidence="1">Iper-2018</strain>
    </source>
</reference>
<dbReference type="EMBL" id="JABSTQ010010678">
    <property type="protein sequence ID" value="KAG0418987.1"/>
    <property type="molecule type" value="Genomic_DNA"/>
</dbReference>
<organism evidence="1 2">
    <name type="scientific">Ixodes persulcatus</name>
    <name type="common">Taiga tick</name>
    <dbReference type="NCBI Taxonomy" id="34615"/>
    <lineage>
        <taxon>Eukaryota</taxon>
        <taxon>Metazoa</taxon>
        <taxon>Ecdysozoa</taxon>
        <taxon>Arthropoda</taxon>
        <taxon>Chelicerata</taxon>
        <taxon>Arachnida</taxon>
        <taxon>Acari</taxon>
        <taxon>Parasitiformes</taxon>
        <taxon>Ixodida</taxon>
        <taxon>Ixodoidea</taxon>
        <taxon>Ixodidae</taxon>
        <taxon>Ixodinae</taxon>
        <taxon>Ixodes</taxon>
    </lineage>
</organism>
<proteinExistence type="predicted"/>
<dbReference type="Proteomes" id="UP000805193">
    <property type="component" value="Unassembled WGS sequence"/>
</dbReference>
<evidence type="ECO:0000313" key="2">
    <source>
        <dbReference type="Proteomes" id="UP000805193"/>
    </source>
</evidence>
<gene>
    <name evidence="1" type="ORF">HPB47_004452</name>
</gene>
<evidence type="ECO:0000313" key="1">
    <source>
        <dbReference type="EMBL" id="KAG0418987.1"/>
    </source>
</evidence>
<sequence>MKVPIQRQFVSELTMELLSTNETSDFDACEEGHRNELALKDLFWCSTNIVLKNYCGKASVWLGQVQGRAADDELEGFATRNSLTPGTPLSRWNFFVIHQRLGFPEEGLIDGKFLCSLHYESKLASSAVGNSVSRKPFLVIGFVVSGFFAVCLVVVYIKRFHGNLCQRTTSGNSGQHTELWTVLPPLYEDVVKESWTASKAGRRLRGMFGLETPHDESAAPHVKSAVPRQPDGAPEAKCSLEQSCYGAWNAFPIGIHVFLGRQASEEVPDAIAVCCIAQRRGRN</sequence>
<accession>A0AC60PH73</accession>
<keyword evidence="2" id="KW-1185">Reference proteome</keyword>
<protein>
    <submittedName>
        <fullName evidence="1">Uncharacterized protein</fullName>
    </submittedName>
</protein>
<comment type="caution">
    <text evidence="1">The sequence shown here is derived from an EMBL/GenBank/DDBJ whole genome shotgun (WGS) entry which is preliminary data.</text>
</comment>
<name>A0AC60PH73_IXOPE</name>